<reference evidence="12" key="2">
    <citation type="submission" date="2025-09" db="UniProtKB">
        <authorList>
            <consortium name="Ensembl"/>
        </authorList>
    </citation>
    <scope>IDENTIFICATION</scope>
</reference>
<dbReference type="Gene3D" id="3.40.50.300">
    <property type="entry name" value="P-loop containing nucleotide triphosphate hydrolases"/>
    <property type="match status" value="1"/>
</dbReference>
<evidence type="ECO:0000256" key="5">
    <source>
        <dbReference type="ARBA" id="ARBA00029621"/>
    </source>
</evidence>
<dbReference type="InterPro" id="IPR038718">
    <property type="entry name" value="SNF2-like_sf"/>
</dbReference>
<evidence type="ECO:0000313" key="13">
    <source>
        <dbReference type="Proteomes" id="UP000694569"/>
    </source>
</evidence>
<dbReference type="Pfam" id="PF00176">
    <property type="entry name" value="SNF2-rel_dom"/>
    <property type="match status" value="1"/>
</dbReference>
<dbReference type="PANTHER" id="PTHR45766:SF6">
    <property type="entry name" value="SWI_SNF-RELATED MATRIX-ASSOCIATED ACTIN-DEPENDENT REGULATOR OF CHROMATIN SUBFAMILY A-LIKE PROTEIN 1"/>
    <property type="match status" value="1"/>
</dbReference>
<accession>A0A8C5QN21</accession>
<proteinExistence type="inferred from homology"/>
<dbReference type="OrthoDB" id="2801544at2759"/>
<feature type="region of interest" description="Disordered" evidence="8">
    <location>
        <begin position="140"/>
        <end position="183"/>
    </location>
</feature>
<dbReference type="CDD" id="cd18010">
    <property type="entry name" value="DEXHc_HARP_SMARCAL1"/>
    <property type="match status" value="1"/>
</dbReference>
<dbReference type="InterPro" id="IPR010003">
    <property type="entry name" value="HARP_dom"/>
</dbReference>
<evidence type="ECO:0000313" key="12">
    <source>
        <dbReference type="Ensembl" id="ENSLLEP00000040623.1"/>
    </source>
</evidence>
<evidence type="ECO:0000256" key="1">
    <source>
        <dbReference type="ARBA" id="ARBA00004123"/>
    </source>
</evidence>
<evidence type="ECO:0000259" key="11">
    <source>
        <dbReference type="PROSITE" id="PS51467"/>
    </source>
</evidence>
<comment type="subcellular location">
    <subcellularLocation>
        <location evidence="1">Nucleus</location>
    </subcellularLocation>
</comment>
<dbReference type="Gene3D" id="3.40.50.10810">
    <property type="entry name" value="Tandem AAA-ATPase domain"/>
    <property type="match status" value="1"/>
</dbReference>
<evidence type="ECO:0000259" key="10">
    <source>
        <dbReference type="PROSITE" id="PS51194"/>
    </source>
</evidence>
<feature type="domain" description="HARP" evidence="11">
    <location>
        <begin position="247"/>
        <end position="318"/>
    </location>
</feature>
<dbReference type="FunFam" id="3.40.50.10810:FF:000026">
    <property type="entry name" value="SWI/SNF related, matrix associated, actin dependent regulator of chromatin, subfamily a-like 1"/>
    <property type="match status" value="1"/>
</dbReference>
<dbReference type="InterPro" id="IPR001650">
    <property type="entry name" value="Helicase_C-like"/>
</dbReference>
<evidence type="ECO:0000256" key="4">
    <source>
        <dbReference type="ARBA" id="ARBA00023242"/>
    </source>
</evidence>
<dbReference type="Pfam" id="PF07443">
    <property type="entry name" value="HARP"/>
    <property type="match status" value="2"/>
</dbReference>
<feature type="domain" description="HARP" evidence="11">
    <location>
        <begin position="350"/>
        <end position="422"/>
    </location>
</feature>
<feature type="compositionally biased region" description="Polar residues" evidence="8">
    <location>
        <begin position="157"/>
        <end position="166"/>
    </location>
</feature>
<name>A0A8C5QN21_9ANUR</name>
<dbReference type="FunFam" id="3.40.50.300:FF:003021">
    <property type="entry name" value="Uncharacterized protein (Fragment)"/>
    <property type="match status" value="1"/>
</dbReference>
<dbReference type="CDD" id="cd18793">
    <property type="entry name" value="SF2_C_SNF"/>
    <property type="match status" value="1"/>
</dbReference>
<dbReference type="Ensembl" id="ENSLLET00000042270.1">
    <property type="protein sequence ID" value="ENSLLEP00000040623.1"/>
    <property type="gene ID" value="ENSLLEG00000025834.1"/>
</dbReference>
<feature type="domain" description="Helicase ATP-binding" evidence="9">
    <location>
        <begin position="468"/>
        <end position="623"/>
    </location>
</feature>
<evidence type="ECO:0000256" key="7">
    <source>
        <dbReference type="PROSITE-ProRule" id="PRU00800"/>
    </source>
</evidence>
<dbReference type="InterPro" id="IPR027417">
    <property type="entry name" value="P-loop_NTPase"/>
</dbReference>
<feature type="region of interest" description="Disordered" evidence="8">
    <location>
        <begin position="932"/>
        <end position="962"/>
    </location>
</feature>
<organism evidence="12 13">
    <name type="scientific">Leptobrachium leishanense</name>
    <name type="common">Leishan spiny toad</name>
    <dbReference type="NCBI Taxonomy" id="445787"/>
    <lineage>
        <taxon>Eukaryota</taxon>
        <taxon>Metazoa</taxon>
        <taxon>Chordata</taxon>
        <taxon>Craniata</taxon>
        <taxon>Vertebrata</taxon>
        <taxon>Euteleostomi</taxon>
        <taxon>Amphibia</taxon>
        <taxon>Batrachia</taxon>
        <taxon>Anura</taxon>
        <taxon>Pelobatoidea</taxon>
        <taxon>Megophryidae</taxon>
        <taxon>Leptobrachium</taxon>
    </lineage>
</organism>
<dbReference type="SMART" id="SM00487">
    <property type="entry name" value="DEXDc"/>
    <property type="match status" value="1"/>
</dbReference>
<dbReference type="Proteomes" id="UP000694569">
    <property type="component" value="Unplaced"/>
</dbReference>
<dbReference type="SUPFAM" id="SSF52540">
    <property type="entry name" value="P-loop containing nucleoside triphosphate hydrolases"/>
    <property type="match status" value="2"/>
</dbReference>
<dbReference type="PROSITE" id="PS51192">
    <property type="entry name" value="HELICASE_ATP_BIND_1"/>
    <property type="match status" value="1"/>
</dbReference>
<sequence>MDRLTEEQKWRIEENRQRALARRAERLAAQSNTTTKEMAQGTVIRGFFNIRSTGIQQPGQNPPPSTMSENGGSKAGAGGNDPASSAGSRDSAGLTEGQSASTGARPIFVYTKGEPSLSDSSRNPGKTVTAQDVLRQSAGVSPNLQTGLPSAAPSPPFTFSINNTPRFSKRPENKKSTELADNMMAPETSSFRKAGRVAQFYGSSSASKSVAGYDDEMEVETKENVVKKEADYSATNIASSVALTKKDGSCVRGRCVKHDENRFRVEVGYNAALIALFKMMPSKVYDPGMKMWNFAMEDYPTLMLEVQRLQSVMLKPLEGMGDVEMPPNTLSLSGHAIINKLLAMCNSWQKPSAITKGKCVLISRSRFEVEVGYHAEIICLFKEMPTRTYDTKTRRWSFLLQDYQKLVEAARDILEVEIEPLPRFVVQAFAPQFEKTSLYTEESPEADLSNVDDVLVDNLMPFQMEGVNFAISCDGRLLLADDMGLGKTIQAICIAAYYRSDWPLLVVTPSSVRYTWVEAFHRWLPSVNPSSINVVAANQDGNSDGLINIVSFDLLGKVYKRVNSKCKVLIIDESHFLKNVKTARCKAAIPLLKIAKRVILLSGTPAMSRPAELFVQIAAVKPNFFPRFHDFAVRYCDAKQMPWGWDYSGSSNLAELKLLLEESVMIRRLKSDVLSQLPSKQRRMVVIAASVNEKMKRDLEEAAIETTKNMQAKVRLQEALFQFYTQTAEAKLLSVTQYIMDLLDSGRQKFLVFGHHRLMLNGICTMLVKRKVDHIRIDGNTSSADRQALCHKFEFSENTCVAVLSLQAANMGLTLCSADLVVFAELFWNPGILMQAEDRVHRIGQTNNVNVHYLVAKGTADDYLWPIIQRKIDVLGQAGLSESAFSEEDTESTAFQTEDPKQKTLDDLWAKTPVGRDADLEDETLLLQACEEAEQESRTDETANTDADNPCKKRKTEDPCDL</sequence>
<evidence type="ECO:0000256" key="8">
    <source>
        <dbReference type="SAM" id="MobiDB-lite"/>
    </source>
</evidence>
<dbReference type="InterPro" id="IPR049730">
    <property type="entry name" value="SNF2/RAD54-like_C"/>
</dbReference>
<evidence type="ECO:0000256" key="2">
    <source>
        <dbReference type="ARBA" id="ARBA00020162"/>
    </source>
</evidence>
<feature type="region of interest" description="Disordered" evidence="8">
    <location>
        <begin position="883"/>
        <end position="909"/>
    </location>
</feature>
<dbReference type="PANTHER" id="PTHR45766">
    <property type="entry name" value="DNA ANNEALING HELICASE AND ENDONUCLEASE ZRANB3 FAMILY MEMBER"/>
    <property type="match status" value="1"/>
</dbReference>
<keyword evidence="3" id="KW-0378">Hydrolase</keyword>
<dbReference type="Pfam" id="PF00271">
    <property type="entry name" value="Helicase_C"/>
    <property type="match status" value="1"/>
</dbReference>
<dbReference type="GO" id="GO:0006281">
    <property type="term" value="P:DNA repair"/>
    <property type="evidence" value="ECO:0007669"/>
    <property type="project" value="TreeGrafter"/>
</dbReference>
<reference evidence="12" key="1">
    <citation type="submission" date="2025-08" db="UniProtKB">
        <authorList>
            <consortium name="Ensembl"/>
        </authorList>
    </citation>
    <scope>IDENTIFICATION</scope>
</reference>
<dbReference type="SMART" id="SM00490">
    <property type="entry name" value="HELICc"/>
    <property type="match status" value="1"/>
</dbReference>
<gene>
    <name evidence="12" type="primary">SMARCAL1</name>
</gene>
<dbReference type="GO" id="GO:0016787">
    <property type="term" value="F:hydrolase activity"/>
    <property type="evidence" value="ECO:0007669"/>
    <property type="project" value="UniProtKB-KW"/>
</dbReference>
<feature type="region of interest" description="Disordered" evidence="8">
    <location>
        <begin position="53"/>
        <end position="107"/>
    </location>
</feature>
<dbReference type="AlphaFoldDB" id="A0A8C5QN21"/>
<dbReference type="GO" id="GO:0043596">
    <property type="term" value="C:nuclear replication fork"/>
    <property type="evidence" value="ECO:0007669"/>
    <property type="project" value="TreeGrafter"/>
</dbReference>
<feature type="compositionally biased region" description="Basic and acidic residues" evidence="8">
    <location>
        <begin position="169"/>
        <end position="178"/>
    </location>
</feature>
<protein>
    <recommendedName>
        <fullName evidence="2">SWI/SNF-related matrix-associated actin-dependent regulator of chromatin subfamily A-like protein 1</fullName>
    </recommendedName>
    <alternativeName>
        <fullName evidence="6">HepA-related protein</fullName>
    </alternativeName>
    <alternativeName>
        <fullName evidence="5">Sucrose nonfermenting protein 2-like 1</fullName>
    </alternativeName>
</protein>
<dbReference type="PROSITE" id="PS51467">
    <property type="entry name" value="HARP"/>
    <property type="match status" value="2"/>
</dbReference>
<evidence type="ECO:0000259" key="9">
    <source>
        <dbReference type="PROSITE" id="PS51192"/>
    </source>
</evidence>
<dbReference type="PROSITE" id="PS51194">
    <property type="entry name" value="HELICASE_CTER"/>
    <property type="match status" value="1"/>
</dbReference>
<dbReference type="InterPro" id="IPR014001">
    <property type="entry name" value="Helicase_ATP-bd"/>
</dbReference>
<feature type="domain" description="Helicase C-terminal" evidence="10">
    <location>
        <begin position="734"/>
        <end position="891"/>
    </location>
</feature>
<dbReference type="GeneTree" id="ENSGT00940000157608"/>
<dbReference type="GO" id="GO:0005524">
    <property type="term" value="F:ATP binding"/>
    <property type="evidence" value="ECO:0007669"/>
    <property type="project" value="InterPro"/>
</dbReference>
<dbReference type="InterPro" id="IPR000330">
    <property type="entry name" value="SNF2_N"/>
</dbReference>
<dbReference type="GO" id="GO:0031297">
    <property type="term" value="P:replication fork processing"/>
    <property type="evidence" value="ECO:0007669"/>
    <property type="project" value="TreeGrafter"/>
</dbReference>
<feature type="compositionally biased region" description="Basic and acidic residues" evidence="8">
    <location>
        <begin position="949"/>
        <end position="962"/>
    </location>
</feature>
<evidence type="ECO:0000256" key="3">
    <source>
        <dbReference type="ARBA" id="ARBA00022801"/>
    </source>
</evidence>
<keyword evidence="13" id="KW-1185">Reference proteome</keyword>
<keyword evidence="4" id="KW-0539">Nucleus</keyword>
<comment type="similarity">
    <text evidence="7">Belongs to the SNF2/RAD54 helicase family. SMARCAL1 subfamily.</text>
</comment>
<feature type="compositionally biased region" description="Basic and acidic residues" evidence="8">
    <location>
        <begin position="898"/>
        <end position="909"/>
    </location>
</feature>
<evidence type="ECO:0000256" key="6">
    <source>
        <dbReference type="ARBA" id="ARBA00031896"/>
    </source>
</evidence>